<protein>
    <submittedName>
        <fullName evidence="1">Uncharacterized protein</fullName>
    </submittedName>
</protein>
<name>A0A182NXU9_9DIPT</name>
<dbReference type="EnsemblMetazoa" id="ADIR014669-RA">
    <property type="protein sequence ID" value="ADIR014669-PA"/>
    <property type="gene ID" value="ADIR014669"/>
</dbReference>
<dbReference type="VEuPathDB" id="VectorBase:ADIR014669"/>
<accession>A0A182NXU9</accession>
<reference evidence="2" key="1">
    <citation type="submission" date="2013-03" db="EMBL/GenBank/DDBJ databases">
        <title>The Genome Sequence of Anopheles dirus WRAIR2.</title>
        <authorList>
            <consortium name="The Broad Institute Genomics Platform"/>
            <person name="Neafsey D.E."/>
            <person name="Walton C."/>
            <person name="Walker B."/>
            <person name="Young S.K."/>
            <person name="Zeng Q."/>
            <person name="Gargeya S."/>
            <person name="Fitzgerald M."/>
            <person name="Haas B."/>
            <person name="Abouelleil A."/>
            <person name="Allen A.W."/>
            <person name="Alvarado L."/>
            <person name="Arachchi H.M."/>
            <person name="Berlin A.M."/>
            <person name="Chapman S.B."/>
            <person name="Gainer-Dewar J."/>
            <person name="Goldberg J."/>
            <person name="Griggs A."/>
            <person name="Gujja S."/>
            <person name="Hansen M."/>
            <person name="Howarth C."/>
            <person name="Imamovic A."/>
            <person name="Ireland A."/>
            <person name="Larimer J."/>
            <person name="McCowan C."/>
            <person name="Murphy C."/>
            <person name="Pearson M."/>
            <person name="Poon T.W."/>
            <person name="Priest M."/>
            <person name="Roberts A."/>
            <person name="Saif S."/>
            <person name="Shea T."/>
            <person name="Sisk P."/>
            <person name="Sykes S."/>
            <person name="Wortman J."/>
            <person name="Nusbaum C."/>
            <person name="Birren B."/>
        </authorList>
    </citation>
    <scope>NUCLEOTIDE SEQUENCE [LARGE SCALE GENOMIC DNA]</scope>
    <source>
        <strain evidence="2">WRAIR2</strain>
    </source>
</reference>
<keyword evidence="2" id="KW-1185">Reference proteome</keyword>
<proteinExistence type="predicted"/>
<organism evidence="1 2">
    <name type="scientific">Anopheles dirus</name>
    <dbReference type="NCBI Taxonomy" id="7168"/>
    <lineage>
        <taxon>Eukaryota</taxon>
        <taxon>Metazoa</taxon>
        <taxon>Ecdysozoa</taxon>
        <taxon>Arthropoda</taxon>
        <taxon>Hexapoda</taxon>
        <taxon>Insecta</taxon>
        <taxon>Pterygota</taxon>
        <taxon>Neoptera</taxon>
        <taxon>Endopterygota</taxon>
        <taxon>Diptera</taxon>
        <taxon>Nematocera</taxon>
        <taxon>Culicoidea</taxon>
        <taxon>Culicidae</taxon>
        <taxon>Anophelinae</taxon>
        <taxon>Anopheles</taxon>
    </lineage>
</organism>
<sequence>MYPRSVGQRTVLLVIERNRIVIHLRNNPVLFPLWSNLVEEHLKSLRLCGKPGHAFALFILNN</sequence>
<dbReference type="AlphaFoldDB" id="A0A182NXU9"/>
<reference evidence="1" key="2">
    <citation type="submission" date="2020-05" db="UniProtKB">
        <authorList>
            <consortium name="EnsemblMetazoa"/>
        </authorList>
    </citation>
    <scope>IDENTIFICATION</scope>
    <source>
        <strain evidence="1">WRAIR2</strain>
    </source>
</reference>
<dbReference type="Proteomes" id="UP000075884">
    <property type="component" value="Unassembled WGS sequence"/>
</dbReference>
<evidence type="ECO:0000313" key="2">
    <source>
        <dbReference type="Proteomes" id="UP000075884"/>
    </source>
</evidence>
<evidence type="ECO:0000313" key="1">
    <source>
        <dbReference type="EnsemblMetazoa" id="ADIR014669-PA"/>
    </source>
</evidence>